<dbReference type="Proteomes" id="UP001227192">
    <property type="component" value="Unassembled WGS sequence"/>
</dbReference>
<comment type="caution">
    <text evidence="3">The sequence shown here is derived from an EMBL/GenBank/DDBJ whole genome shotgun (WGS) entry which is preliminary data.</text>
</comment>
<reference evidence="3" key="1">
    <citation type="submission" date="2015-06" db="EMBL/GenBank/DDBJ databases">
        <authorList>
            <person name="Nguyen H."/>
        </authorList>
    </citation>
    <scope>NUCLEOTIDE SEQUENCE</scope>
    <source>
        <strain evidence="3">DAOM 180753</strain>
    </source>
</reference>
<accession>A0AAI9X902</accession>
<evidence type="ECO:0000313" key="4">
    <source>
        <dbReference type="Proteomes" id="UP001227192"/>
    </source>
</evidence>
<feature type="compositionally biased region" description="Low complexity" evidence="1">
    <location>
        <begin position="111"/>
        <end position="134"/>
    </location>
</feature>
<evidence type="ECO:0000313" key="3">
    <source>
        <dbReference type="EMBL" id="KAJ9487633.1"/>
    </source>
</evidence>
<reference evidence="3" key="2">
    <citation type="journal article" date="2016" name="Fungal Biol.">
        <title>Ochratoxin A production by Penicillium thymicola.</title>
        <authorList>
            <person name="Nguyen H.D.T."/>
            <person name="McMullin D.R."/>
            <person name="Ponomareva E."/>
            <person name="Riley R."/>
            <person name="Pomraning K.R."/>
            <person name="Baker S.E."/>
            <person name="Seifert K.A."/>
        </authorList>
    </citation>
    <scope>NUCLEOTIDE SEQUENCE</scope>
    <source>
        <strain evidence="3">DAOM 180753</strain>
    </source>
</reference>
<protein>
    <submittedName>
        <fullName evidence="3">Uncharacterized protein</fullName>
    </submittedName>
</protein>
<feature type="region of interest" description="Disordered" evidence="1">
    <location>
        <begin position="78"/>
        <end position="187"/>
    </location>
</feature>
<gene>
    <name evidence="3" type="ORF">VN97_g5650</name>
</gene>
<feature type="chain" id="PRO_5042539852" evidence="2">
    <location>
        <begin position="21"/>
        <end position="187"/>
    </location>
</feature>
<name>A0AAI9X902_PENTH</name>
<feature type="compositionally biased region" description="Polar residues" evidence="1">
    <location>
        <begin position="78"/>
        <end position="99"/>
    </location>
</feature>
<dbReference type="EMBL" id="LACB01000150">
    <property type="protein sequence ID" value="KAJ9487633.1"/>
    <property type="molecule type" value="Genomic_DNA"/>
</dbReference>
<organism evidence="3 4">
    <name type="scientific">Penicillium thymicola</name>
    <dbReference type="NCBI Taxonomy" id="293382"/>
    <lineage>
        <taxon>Eukaryota</taxon>
        <taxon>Fungi</taxon>
        <taxon>Dikarya</taxon>
        <taxon>Ascomycota</taxon>
        <taxon>Pezizomycotina</taxon>
        <taxon>Eurotiomycetes</taxon>
        <taxon>Eurotiomycetidae</taxon>
        <taxon>Eurotiales</taxon>
        <taxon>Aspergillaceae</taxon>
        <taxon>Penicillium</taxon>
    </lineage>
</organism>
<evidence type="ECO:0000256" key="2">
    <source>
        <dbReference type="SAM" id="SignalP"/>
    </source>
</evidence>
<feature type="signal peptide" evidence="2">
    <location>
        <begin position="1"/>
        <end position="20"/>
    </location>
</feature>
<evidence type="ECO:0000256" key="1">
    <source>
        <dbReference type="SAM" id="MobiDB-lite"/>
    </source>
</evidence>
<proteinExistence type="predicted"/>
<keyword evidence="2" id="KW-0732">Signal</keyword>
<sequence length="187" mass="19987">MPHGSAFSLSLLFILPSSSSISRYIFVALHQSPSRILSLDCVTPRAPTMAYNKSYNPDALPAHAEPEQVAQMLGNMSVSGQSHAPSHAPSHTQSLNQKPLPTRPPPQITHSSGVPPRVPVSSAPPQHAYAAAPPRLEPHQPHAHSHSHSYSGRSSSANVPPPSQPLGQSQSQSRPHPLHPSPPPQNY</sequence>
<feature type="compositionally biased region" description="Low complexity" evidence="1">
    <location>
        <begin position="165"/>
        <end position="175"/>
    </location>
</feature>
<keyword evidence="4" id="KW-1185">Reference proteome</keyword>
<feature type="compositionally biased region" description="Pro residues" evidence="1">
    <location>
        <begin position="178"/>
        <end position="187"/>
    </location>
</feature>
<dbReference type="AlphaFoldDB" id="A0AAI9X902"/>
<feature type="non-terminal residue" evidence="3">
    <location>
        <position position="187"/>
    </location>
</feature>